<name>A0A0F8YJ27_9ZZZZ</name>
<sequence length="81" mass="8590">LKGGCQISEVLHVGQSAFDDEPPEVAELVKPGRMVVTARYPGVSLDLKPEVGDAEVGKLRSISCDEVRVIIAQEGEEGADV</sequence>
<feature type="non-terminal residue" evidence="1">
    <location>
        <position position="1"/>
    </location>
</feature>
<protein>
    <submittedName>
        <fullName evidence="1">Uncharacterized protein</fullName>
    </submittedName>
</protein>
<accession>A0A0F8YJ27</accession>
<organism evidence="1">
    <name type="scientific">marine sediment metagenome</name>
    <dbReference type="NCBI Taxonomy" id="412755"/>
    <lineage>
        <taxon>unclassified sequences</taxon>
        <taxon>metagenomes</taxon>
        <taxon>ecological metagenomes</taxon>
    </lineage>
</organism>
<dbReference type="AlphaFoldDB" id="A0A0F8YJ27"/>
<comment type="caution">
    <text evidence="1">The sequence shown here is derived from an EMBL/GenBank/DDBJ whole genome shotgun (WGS) entry which is preliminary data.</text>
</comment>
<reference evidence="1" key="1">
    <citation type="journal article" date="2015" name="Nature">
        <title>Complex archaea that bridge the gap between prokaryotes and eukaryotes.</title>
        <authorList>
            <person name="Spang A."/>
            <person name="Saw J.H."/>
            <person name="Jorgensen S.L."/>
            <person name="Zaremba-Niedzwiedzka K."/>
            <person name="Martijn J."/>
            <person name="Lind A.E."/>
            <person name="van Eijk R."/>
            <person name="Schleper C."/>
            <person name="Guy L."/>
            <person name="Ettema T.J."/>
        </authorList>
    </citation>
    <scope>NUCLEOTIDE SEQUENCE</scope>
</reference>
<evidence type="ECO:0000313" key="1">
    <source>
        <dbReference type="EMBL" id="KKK81372.1"/>
    </source>
</evidence>
<dbReference type="EMBL" id="LAZR01053155">
    <property type="protein sequence ID" value="KKK81372.1"/>
    <property type="molecule type" value="Genomic_DNA"/>
</dbReference>
<proteinExistence type="predicted"/>
<gene>
    <name evidence="1" type="ORF">LCGC14_2814100</name>
</gene>